<protein>
    <submittedName>
        <fullName evidence="1">(Perigord truffle) hypothetical protein</fullName>
    </submittedName>
</protein>
<dbReference type="HOGENOM" id="CLU_1262335_0_0_1"/>
<name>D5G7X5_TUBMM</name>
<dbReference type="Proteomes" id="UP000006911">
    <property type="component" value="Unassembled WGS sequence"/>
</dbReference>
<evidence type="ECO:0000313" key="1">
    <source>
        <dbReference type="EMBL" id="CAZ80618.1"/>
    </source>
</evidence>
<dbReference type="AlphaFoldDB" id="D5G7X5"/>
<sequence length="219" mass="24606">MRLLTIEALRKIDNAVVLGNTGVRTKNNRIQSAPSDDSPRRVLKGWIPDVGTVIELCRALEIAYDDMAAVLVTHIRRTAVENRRLPVDPSELRFLPAERFTMLEIPVLDFQETDVFQIHRVRCTGKLSFRNTGARNDWVWIQVGGLDLYGDLRGRTVARLLGLFKIGNVRAGAVSRLAMVQVLEPVNGGRFHEFSGHIRVRKRTTGRDVMIIEIGVVVG</sequence>
<dbReference type="RefSeq" id="XP_002836427.1">
    <property type="nucleotide sequence ID" value="XM_002836381.1"/>
</dbReference>
<organism evidence="1 2">
    <name type="scientific">Tuber melanosporum (strain Mel28)</name>
    <name type="common">Perigord black truffle</name>
    <dbReference type="NCBI Taxonomy" id="656061"/>
    <lineage>
        <taxon>Eukaryota</taxon>
        <taxon>Fungi</taxon>
        <taxon>Dikarya</taxon>
        <taxon>Ascomycota</taxon>
        <taxon>Pezizomycotina</taxon>
        <taxon>Pezizomycetes</taxon>
        <taxon>Pezizales</taxon>
        <taxon>Tuberaceae</taxon>
        <taxon>Tuber</taxon>
    </lineage>
</organism>
<gene>
    <name evidence="1" type="ORF">GSTUM_00002620001</name>
</gene>
<evidence type="ECO:0000313" key="2">
    <source>
        <dbReference type="Proteomes" id="UP000006911"/>
    </source>
</evidence>
<proteinExistence type="predicted"/>
<reference evidence="1 2" key="1">
    <citation type="journal article" date="2010" name="Nature">
        <title>Perigord black truffle genome uncovers evolutionary origins and mechanisms of symbiosis.</title>
        <authorList>
            <person name="Martin F."/>
            <person name="Kohler A."/>
            <person name="Murat C."/>
            <person name="Balestrini R."/>
            <person name="Coutinho P.M."/>
            <person name="Jaillon O."/>
            <person name="Montanini B."/>
            <person name="Morin E."/>
            <person name="Noel B."/>
            <person name="Percudani R."/>
            <person name="Porcel B."/>
            <person name="Rubini A."/>
            <person name="Amicucci A."/>
            <person name="Amselem J."/>
            <person name="Anthouard V."/>
            <person name="Arcioni S."/>
            <person name="Artiguenave F."/>
            <person name="Aury J.M."/>
            <person name="Ballario P."/>
            <person name="Bolchi A."/>
            <person name="Brenna A."/>
            <person name="Brun A."/>
            <person name="Buee M."/>
            <person name="Cantarel B."/>
            <person name="Chevalier G."/>
            <person name="Couloux A."/>
            <person name="Da Silva C."/>
            <person name="Denoeud F."/>
            <person name="Duplessis S."/>
            <person name="Ghignone S."/>
            <person name="Hilselberger B."/>
            <person name="Iotti M."/>
            <person name="Marcais B."/>
            <person name="Mello A."/>
            <person name="Miranda M."/>
            <person name="Pacioni G."/>
            <person name="Quesneville H."/>
            <person name="Riccioni C."/>
            <person name="Ruotolo R."/>
            <person name="Splivallo R."/>
            <person name="Stocchi V."/>
            <person name="Tisserant E."/>
            <person name="Viscomi A.R."/>
            <person name="Zambonelli A."/>
            <person name="Zampieri E."/>
            <person name="Henrissat B."/>
            <person name="Lebrun M.H."/>
            <person name="Paolocci F."/>
            <person name="Bonfante P."/>
            <person name="Ottonello S."/>
            <person name="Wincker P."/>
        </authorList>
    </citation>
    <scope>NUCLEOTIDE SEQUENCE [LARGE SCALE GENOMIC DNA]</scope>
    <source>
        <strain evidence="1 2">Mel28</strain>
    </source>
</reference>
<accession>D5G7X5</accession>
<keyword evidence="2" id="KW-1185">Reference proteome</keyword>
<dbReference type="InParanoid" id="D5G7X5"/>
<dbReference type="EMBL" id="FN430033">
    <property type="protein sequence ID" value="CAZ80618.1"/>
    <property type="molecule type" value="Genomic_DNA"/>
</dbReference>
<dbReference type="GeneID" id="9181437"/>
<dbReference type="KEGG" id="tml:GSTUM_00002620001"/>